<evidence type="ECO:0000313" key="2">
    <source>
        <dbReference type="Proteomes" id="UP000474159"/>
    </source>
</evidence>
<dbReference type="OrthoDB" id="8025171at2"/>
<reference evidence="1 2" key="1">
    <citation type="submission" date="2019-09" db="EMBL/GenBank/DDBJ databases">
        <title>YIM 48816 draft genome.</title>
        <authorList>
            <person name="Jiang L."/>
        </authorList>
    </citation>
    <scope>NUCLEOTIDE SEQUENCE [LARGE SCALE GENOMIC DNA]</scope>
    <source>
        <strain evidence="1 2">YIM 48816</strain>
    </source>
</reference>
<name>A0A6L3SS56_9HYPH</name>
<evidence type="ECO:0000313" key="1">
    <source>
        <dbReference type="EMBL" id="KAB1070806.1"/>
    </source>
</evidence>
<dbReference type="AlphaFoldDB" id="A0A6L3SS56"/>
<organism evidence="1 2">
    <name type="scientific">Methylobacterium soli</name>
    <dbReference type="NCBI Taxonomy" id="553447"/>
    <lineage>
        <taxon>Bacteria</taxon>
        <taxon>Pseudomonadati</taxon>
        <taxon>Pseudomonadota</taxon>
        <taxon>Alphaproteobacteria</taxon>
        <taxon>Hyphomicrobiales</taxon>
        <taxon>Methylobacteriaceae</taxon>
        <taxon>Methylobacterium</taxon>
    </lineage>
</organism>
<sequence>MAGSAEDRLDALQAHIGAFEACRAEQLSLIENEARRDQDTSMCEKASREIEDELAALHTRAARYGNDPFAVAPGFCT</sequence>
<gene>
    <name evidence="1" type="ORF">F6X53_29730</name>
</gene>
<keyword evidence="2" id="KW-1185">Reference proteome</keyword>
<accession>A0A6L3SS56</accession>
<dbReference type="RefSeq" id="WP_151005164.1">
    <property type="nucleotide sequence ID" value="NZ_BPQY01000132.1"/>
</dbReference>
<dbReference type="Proteomes" id="UP000474159">
    <property type="component" value="Unassembled WGS sequence"/>
</dbReference>
<comment type="caution">
    <text evidence="1">The sequence shown here is derived from an EMBL/GenBank/DDBJ whole genome shotgun (WGS) entry which is preliminary data.</text>
</comment>
<protein>
    <submittedName>
        <fullName evidence="1">Uncharacterized protein</fullName>
    </submittedName>
</protein>
<proteinExistence type="predicted"/>
<dbReference type="EMBL" id="VZZK01000059">
    <property type="protein sequence ID" value="KAB1070806.1"/>
    <property type="molecule type" value="Genomic_DNA"/>
</dbReference>